<proteinExistence type="predicted"/>
<protein>
    <submittedName>
        <fullName evidence="1">TIGR02687 family protein</fullName>
    </submittedName>
</protein>
<dbReference type="STRING" id="1245526.SAMN05216580_2332"/>
<organism evidence="1 2">
    <name type="scientific">Geopseudomonas guangdongensis</name>
    <dbReference type="NCBI Taxonomy" id="1245526"/>
    <lineage>
        <taxon>Bacteria</taxon>
        <taxon>Pseudomonadati</taxon>
        <taxon>Pseudomonadota</taxon>
        <taxon>Gammaproteobacteria</taxon>
        <taxon>Pseudomonadales</taxon>
        <taxon>Pseudomonadaceae</taxon>
        <taxon>Geopseudomonas</taxon>
    </lineage>
</organism>
<dbReference type="Proteomes" id="UP000243063">
    <property type="component" value="Chromosome I"/>
</dbReference>
<dbReference type="Pfam" id="PF08665">
    <property type="entry name" value="PglZ"/>
    <property type="match status" value="1"/>
</dbReference>
<evidence type="ECO:0000313" key="2">
    <source>
        <dbReference type="Proteomes" id="UP000243063"/>
    </source>
</evidence>
<dbReference type="AlphaFoldDB" id="A0A1H2HHI4"/>
<dbReference type="NCBIfam" id="TIGR02687">
    <property type="entry name" value="BREX-1 system phosphatase PglZ type A"/>
    <property type="match status" value="1"/>
</dbReference>
<dbReference type="OrthoDB" id="9769734at2"/>
<accession>A0A1H2HHI4</accession>
<reference evidence="2" key="1">
    <citation type="submission" date="2016-10" db="EMBL/GenBank/DDBJ databases">
        <authorList>
            <person name="Varghese N."/>
            <person name="Submissions S."/>
        </authorList>
    </citation>
    <scope>NUCLEOTIDE SEQUENCE [LARGE SCALE GENOMIC DNA]</scope>
    <source>
        <strain evidence="2">CCTCC 2012022</strain>
    </source>
</reference>
<sequence>MSEQAAQLERITESLQQQFAGSRVVWWDDPQGEFGEILDSLALEGVQVLRRSTTPALAIKQQVELLNPAGRFLIYEDTMPPEPEQDWLLDIRLYAAPFAADRTSMLLQELGLRQHSLRDHLKTRATFFASRDRISKIQRLLSPEDDEAAIDLKILAVLAKVDQAETFAVITAILAGLVECEQHDQSPIWGDICKYDMQPFFWKLMAHAFGYQHGEPSLRHFLVRLFATDVGHALNHQQPGALKALQLNPARAANVAVFLSQWRDSTLRQWAYDRLARRITEELRPAELLAQVPIESLMGVSTFVEVERLIAERLRDAVLSNTSEPVGQQLRDMASRRMDGYWANSRWPDNEDANRSVWNAYYQSLIAASELFELKLRYAGGFSFASPEACYSAYTRELYRFDQLYRRYHESADLVYARSPDALSPLTSRVEQDYLNGFLQPLTQKWGSFLEGGMLQQWQLPEVPNQQRFYATHVDRYLKGGEERRIFVVISDALRYEVAQELCESLNGKYRFAAELESQLGVLPSYTKLGMASLLPHKSLSYTDSGLVQVDGQSSDGLEARNKILGGVNGLAVRAEDFLNMNKTDGRELIKPYRVIYIYHNRIDAVGDSSSTESSTFSACREALGELESIVTRIMNNLNGHRVLVTADHGFLFQDSAPEVLDKSKLVSKPAGTVVAKKRYLIGRNLGASDQVYAGHIRDTAGIEDDMMFWAPRGVNRFHFVGGARFIHGGAALQEVAVPVLKVQHVRGQKAKGTEVRKVQATVLGSNFTITTNRYVFNLLQAEAVSERVQPAVLRAGLYNEAGDAVSATELVTLDSSSPNLDERQRKVILTLLNRPFSSSERYFFKLLDAETDVEQFRIDVRINLAISNDFDF</sequence>
<dbReference type="InterPro" id="IPR014060">
    <property type="entry name" value="PglZ"/>
</dbReference>
<gene>
    <name evidence="1" type="ORF">SAMN05216580_2332</name>
</gene>
<name>A0A1H2HHI4_9GAMM</name>
<evidence type="ECO:0000313" key="1">
    <source>
        <dbReference type="EMBL" id="SDU31242.1"/>
    </source>
</evidence>
<keyword evidence="2" id="KW-1185">Reference proteome</keyword>
<dbReference type="EMBL" id="LT629780">
    <property type="protein sequence ID" value="SDU31242.1"/>
    <property type="molecule type" value="Genomic_DNA"/>
</dbReference>
<dbReference type="RefSeq" id="WP_090214624.1">
    <property type="nucleotide sequence ID" value="NZ_LT629780.1"/>
</dbReference>